<proteinExistence type="predicted"/>
<keyword evidence="3" id="KW-0812">Transmembrane</keyword>
<dbReference type="Proteomes" id="UP001642360">
    <property type="component" value="Unassembled WGS sequence"/>
</dbReference>
<keyword evidence="5" id="KW-1185">Reference proteome</keyword>
<name>A0ABC8RXI3_9AQUA</name>
<comment type="caution">
    <text evidence="4">The sequence shown here is derived from an EMBL/GenBank/DDBJ whole genome shotgun (WGS) entry which is preliminary data.</text>
</comment>
<feature type="transmembrane region" description="Helical" evidence="3">
    <location>
        <begin position="20"/>
        <end position="51"/>
    </location>
</feature>
<evidence type="ECO:0008006" key="6">
    <source>
        <dbReference type="Google" id="ProtNLM"/>
    </source>
</evidence>
<dbReference type="GO" id="GO:0016020">
    <property type="term" value="C:membrane"/>
    <property type="evidence" value="ECO:0007669"/>
    <property type="project" value="UniProtKB-SubCell"/>
</dbReference>
<gene>
    <name evidence="4" type="ORF">ILEXP_LOCUS17737</name>
</gene>
<dbReference type="AlphaFoldDB" id="A0ABC8RXI3"/>
<sequence>MALRERNSICFLCQEFRHAYSFGMCCCFFLGYLLFTLVVLGLATLIIIFILKPRKPIFSLQAVNLDSYKLDVYSGSTLFVSSVVSLTLNAQNPNKVGIRYSPSRLHVLNEGLVIGMIRVPGFYQPASSNNVSLQMRGFFQCVNISRILSGVSPQDDMTNTSIFQLRLFGDITARLHVFHFNLPKIKVAMDCDIDIDYRQLTFSNEISSMRGVLGHIVCIAYNFPISSQTFAKKCSMAVYI</sequence>
<evidence type="ECO:0000313" key="4">
    <source>
        <dbReference type="EMBL" id="CAK9149675.1"/>
    </source>
</evidence>
<dbReference type="EMBL" id="CAUOFW020001919">
    <property type="protein sequence ID" value="CAK9149675.1"/>
    <property type="molecule type" value="Genomic_DNA"/>
</dbReference>
<keyword evidence="2 3" id="KW-0472">Membrane</keyword>
<protein>
    <recommendedName>
        <fullName evidence="6">Late embryogenesis abundant protein LEA-2 subgroup domain-containing protein</fullName>
    </recommendedName>
</protein>
<dbReference type="InterPro" id="IPR044839">
    <property type="entry name" value="NDR1-like"/>
</dbReference>
<evidence type="ECO:0000313" key="5">
    <source>
        <dbReference type="Proteomes" id="UP001642360"/>
    </source>
</evidence>
<comment type="subcellular location">
    <subcellularLocation>
        <location evidence="1">Membrane</location>
    </subcellularLocation>
</comment>
<dbReference type="PANTHER" id="PTHR31234">
    <property type="entry name" value="LATE EMBRYOGENESIS ABUNDANT (LEA) HYDROXYPROLINE-RICH GLYCOPROTEIN FAMILY"/>
    <property type="match status" value="1"/>
</dbReference>
<evidence type="ECO:0000256" key="2">
    <source>
        <dbReference type="ARBA" id="ARBA00023136"/>
    </source>
</evidence>
<evidence type="ECO:0000256" key="1">
    <source>
        <dbReference type="ARBA" id="ARBA00004370"/>
    </source>
</evidence>
<keyword evidence="3" id="KW-1133">Transmembrane helix</keyword>
<accession>A0ABC8RXI3</accession>
<dbReference type="PANTHER" id="PTHR31234:SF54">
    <property type="entry name" value="LATE EMBRYOGENESIS ABUNDANT PROTEIN LEA-2 SUBGROUP DOMAIN-CONTAINING PROTEIN"/>
    <property type="match status" value="1"/>
</dbReference>
<reference evidence="4 5" key="1">
    <citation type="submission" date="2024-02" db="EMBL/GenBank/DDBJ databases">
        <authorList>
            <person name="Vignale AGUSTIN F."/>
            <person name="Sosa J E."/>
            <person name="Modenutti C."/>
        </authorList>
    </citation>
    <scope>NUCLEOTIDE SEQUENCE [LARGE SCALE GENOMIC DNA]</scope>
</reference>
<organism evidence="4 5">
    <name type="scientific">Ilex paraguariensis</name>
    <name type="common">yerba mate</name>
    <dbReference type="NCBI Taxonomy" id="185542"/>
    <lineage>
        <taxon>Eukaryota</taxon>
        <taxon>Viridiplantae</taxon>
        <taxon>Streptophyta</taxon>
        <taxon>Embryophyta</taxon>
        <taxon>Tracheophyta</taxon>
        <taxon>Spermatophyta</taxon>
        <taxon>Magnoliopsida</taxon>
        <taxon>eudicotyledons</taxon>
        <taxon>Gunneridae</taxon>
        <taxon>Pentapetalae</taxon>
        <taxon>asterids</taxon>
        <taxon>campanulids</taxon>
        <taxon>Aquifoliales</taxon>
        <taxon>Aquifoliaceae</taxon>
        <taxon>Ilex</taxon>
    </lineage>
</organism>
<evidence type="ECO:0000256" key="3">
    <source>
        <dbReference type="SAM" id="Phobius"/>
    </source>
</evidence>